<keyword evidence="4" id="KW-0238">DNA-binding</keyword>
<keyword evidence="2" id="KW-0805">Transcription regulation</keyword>
<evidence type="ECO:0000313" key="8">
    <source>
        <dbReference type="EMBL" id="WOC12226.1"/>
    </source>
</evidence>
<gene>
    <name evidence="8" type="primary">sigK</name>
    <name evidence="8" type="ORF">MP11Mi_13090</name>
</gene>
<evidence type="ECO:0000256" key="4">
    <source>
        <dbReference type="ARBA" id="ARBA00023125"/>
    </source>
</evidence>
<dbReference type="Gene3D" id="1.10.10.10">
    <property type="entry name" value="Winged helix-like DNA-binding domain superfamily/Winged helix DNA-binding domain"/>
    <property type="match status" value="1"/>
</dbReference>
<dbReference type="InterPro" id="IPR039425">
    <property type="entry name" value="RNA_pol_sigma-70-like"/>
</dbReference>
<reference evidence="8" key="1">
    <citation type="submission" date="2023-06" db="EMBL/GenBank/DDBJ databases">
        <title>Gordonia sp. nov. and Pseudochrobactrum sp. nov., two species isolated from the burying beetle Nicrophorus vespilloides.</title>
        <authorList>
            <person name="Poehlein A."/>
            <person name="Guzman J."/>
            <person name="Daniel R."/>
            <person name="Vilcinskas A."/>
        </authorList>
    </citation>
    <scope>NUCLEOTIDE SEQUENCE</scope>
    <source>
        <strain evidence="8">MP11Mi</strain>
    </source>
</reference>
<comment type="similarity">
    <text evidence="1">Belongs to the sigma-70 factor family. ECF subfamily.</text>
</comment>
<evidence type="ECO:0000256" key="1">
    <source>
        <dbReference type="ARBA" id="ARBA00010641"/>
    </source>
</evidence>
<evidence type="ECO:0000259" key="7">
    <source>
        <dbReference type="Pfam" id="PF08281"/>
    </source>
</evidence>
<dbReference type="InterPro" id="IPR013324">
    <property type="entry name" value="RNA_pol_sigma_r3/r4-like"/>
</dbReference>
<dbReference type="InterPro" id="IPR014284">
    <property type="entry name" value="RNA_pol_sigma-70_dom"/>
</dbReference>
<proteinExistence type="inferred from homology"/>
<dbReference type="Pfam" id="PF04542">
    <property type="entry name" value="Sigma70_r2"/>
    <property type="match status" value="1"/>
</dbReference>
<dbReference type="CDD" id="cd06171">
    <property type="entry name" value="Sigma70_r4"/>
    <property type="match status" value="1"/>
</dbReference>
<dbReference type="Gene3D" id="1.10.1740.10">
    <property type="match status" value="1"/>
</dbReference>
<dbReference type="InterPro" id="IPR007627">
    <property type="entry name" value="RNA_pol_sigma70_r2"/>
</dbReference>
<dbReference type="AlphaFoldDB" id="A0AA97CWA3"/>
<evidence type="ECO:0000256" key="2">
    <source>
        <dbReference type="ARBA" id="ARBA00023015"/>
    </source>
</evidence>
<dbReference type="InterPro" id="IPR013249">
    <property type="entry name" value="RNA_pol_sigma70_r4_t2"/>
</dbReference>
<evidence type="ECO:0000256" key="3">
    <source>
        <dbReference type="ARBA" id="ARBA00023082"/>
    </source>
</evidence>
<dbReference type="Pfam" id="PF08281">
    <property type="entry name" value="Sigma70_r4_2"/>
    <property type="match status" value="1"/>
</dbReference>
<dbReference type="InterPro" id="IPR013325">
    <property type="entry name" value="RNA_pol_sigma_r2"/>
</dbReference>
<name>A0AA97CWA3_9ACTN</name>
<dbReference type="GO" id="GO:0006352">
    <property type="term" value="P:DNA-templated transcription initiation"/>
    <property type="evidence" value="ECO:0007669"/>
    <property type="project" value="InterPro"/>
</dbReference>
<keyword evidence="5" id="KW-0804">Transcription</keyword>
<sequence>MEGVKSVDEIAMTIRLDALLERVADGDPESYADLFDALGPRCLGLARRVVASGALAEEVVQDAWLQVWREAGAFDKARGSATTWIMTKVHRRAVDTVRHDIAAARRDVVYEARRPVEFDNVSESAVERDEARRVRRCLDTLTGKQREAIDLAYFAGRTYGEVATDLAVNPATVKTRIRDGLQRLRTCMGAL</sequence>
<dbReference type="GO" id="GO:0003677">
    <property type="term" value="F:DNA binding"/>
    <property type="evidence" value="ECO:0007669"/>
    <property type="project" value="UniProtKB-KW"/>
</dbReference>
<evidence type="ECO:0000259" key="6">
    <source>
        <dbReference type="Pfam" id="PF04542"/>
    </source>
</evidence>
<dbReference type="SUPFAM" id="SSF88659">
    <property type="entry name" value="Sigma3 and sigma4 domains of RNA polymerase sigma factors"/>
    <property type="match status" value="1"/>
</dbReference>
<dbReference type="PANTHER" id="PTHR43133:SF66">
    <property type="entry name" value="ECF RNA POLYMERASE SIGMA FACTOR SIGK"/>
    <property type="match status" value="1"/>
</dbReference>
<protein>
    <submittedName>
        <fullName evidence="8">ECF RNA polymerase sigma factor SigK</fullName>
    </submittedName>
</protein>
<feature type="domain" description="RNA polymerase sigma factor 70 region 4 type 2" evidence="7">
    <location>
        <begin position="132"/>
        <end position="184"/>
    </location>
</feature>
<evidence type="ECO:0000256" key="5">
    <source>
        <dbReference type="ARBA" id="ARBA00023163"/>
    </source>
</evidence>
<keyword evidence="3" id="KW-0731">Sigma factor</keyword>
<feature type="domain" description="RNA polymerase sigma-70 region 2" evidence="6">
    <location>
        <begin position="34"/>
        <end position="98"/>
    </location>
</feature>
<organism evidence="8">
    <name type="scientific">Gordonia sp. MP11Mi</name>
    <dbReference type="NCBI Taxonomy" id="3022769"/>
    <lineage>
        <taxon>Bacteria</taxon>
        <taxon>Bacillati</taxon>
        <taxon>Actinomycetota</taxon>
        <taxon>Actinomycetes</taxon>
        <taxon>Mycobacteriales</taxon>
        <taxon>Gordoniaceae</taxon>
        <taxon>Gordonia</taxon>
    </lineage>
</organism>
<dbReference type="GO" id="GO:0016987">
    <property type="term" value="F:sigma factor activity"/>
    <property type="evidence" value="ECO:0007669"/>
    <property type="project" value="UniProtKB-KW"/>
</dbReference>
<dbReference type="NCBIfam" id="TIGR02937">
    <property type="entry name" value="sigma70-ECF"/>
    <property type="match status" value="1"/>
</dbReference>
<dbReference type="SUPFAM" id="SSF88946">
    <property type="entry name" value="Sigma2 domain of RNA polymerase sigma factors"/>
    <property type="match status" value="1"/>
</dbReference>
<dbReference type="InterPro" id="IPR036388">
    <property type="entry name" value="WH-like_DNA-bd_sf"/>
</dbReference>
<accession>A0AA97CWA3</accession>
<dbReference type="PANTHER" id="PTHR43133">
    <property type="entry name" value="RNA POLYMERASE ECF-TYPE SIGMA FACTO"/>
    <property type="match status" value="1"/>
</dbReference>
<dbReference type="EMBL" id="CP128986">
    <property type="protein sequence ID" value="WOC12226.1"/>
    <property type="molecule type" value="Genomic_DNA"/>
</dbReference>